<dbReference type="SUPFAM" id="SSF109854">
    <property type="entry name" value="DinB/YfiT-like putative metalloenzymes"/>
    <property type="match status" value="1"/>
</dbReference>
<dbReference type="OrthoDB" id="1524454at2"/>
<name>A0A1N7MQU7_9BACT</name>
<dbReference type="AlphaFoldDB" id="A0A1N7MQU7"/>
<dbReference type="InterPro" id="IPR024775">
    <property type="entry name" value="DinB-like"/>
</dbReference>
<proteinExistence type="predicted"/>
<dbReference type="EMBL" id="FTOP01000007">
    <property type="protein sequence ID" value="SIS88321.1"/>
    <property type="molecule type" value="Genomic_DNA"/>
</dbReference>
<protein>
    <submittedName>
        <fullName evidence="2">DinB superfamily protein</fullName>
    </submittedName>
</protein>
<evidence type="ECO:0000313" key="3">
    <source>
        <dbReference type="Proteomes" id="UP000186026"/>
    </source>
</evidence>
<evidence type="ECO:0000313" key="2">
    <source>
        <dbReference type="EMBL" id="SIS88321.1"/>
    </source>
</evidence>
<reference evidence="3" key="1">
    <citation type="submission" date="2017-01" db="EMBL/GenBank/DDBJ databases">
        <authorList>
            <person name="Varghese N."/>
            <person name="Submissions S."/>
        </authorList>
    </citation>
    <scope>NUCLEOTIDE SEQUENCE [LARGE SCALE GENOMIC DNA]</scope>
    <source>
        <strain evidence="3">DSM 46698</strain>
    </source>
</reference>
<dbReference type="RefSeq" id="WP_076500886.1">
    <property type="nucleotide sequence ID" value="NZ_FTOP01000007.1"/>
</dbReference>
<feature type="domain" description="DinB-like" evidence="1">
    <location>
        <begin position="11"/>
        <end position="174"/>
    </location>
</feature>
<accession>A0A1N7MQU7</accession>
<keyword evidence="3" id="KW-1185">Reference proteome</keyword>
<dbReference type="Pfam" id="PF12867">
    <property type="entry name" value="DinB_2"/>
    <property type="match status" value="1"/>
</dbReference>
<dbReference type="Proteomes" id="UP000186026">
    <property type="component" value="Unassembled WGS sequence"/>
</dbReference>
<sequence>MTQTKSYIKALQEITEEVKSTFGELSQKILFQKPNAKTWSIAENLEHLITLNSSYFPIFDKLKKGELPLAFISKIAFFPKMLGDMIMKSVAVSNIKKVKTFPLWEPGVSSGDQYDIIRKFEKHQQALIAKIKELDSHIQIGSIIHSPANRLIVYRLDQAIAIIIEHERRHLLQAKNLLD</sequence>
<dbReference type="InterPro" id="IPR034660">
    <property type="entry name" value="DinB/YfiT-like"/>
</dbReference>
<evidence type="ECO:0000259" key="1">
    <source>
        <dbReference type="Pfam" id="PF12867"/>
    </source>
</evidence>
<gene>
    <name evidence="2" type="ORF">SAMN05421761_10738</name>
</gene>
<dbReference type="Gene3D" id="1.20.120.450">
    <property type="entry name" value="dinb family like domain"/>
    <property type="match status" value="1"/>
</dbReference>
<organism evidence="2 3">
    <name type="scientific">Belliella pelovolcani</name>
    <dbReference type="NCBI Taxonomy" id="529505"/>
    <lineage>
        <taxon>Bacteria</taxon>
        <taxon>Pseudomonadati</taxon>
        <taxon>Bacteroidota</taxon>
        <taxon>Cytophagia</taxon>
        <taxon>Cytophagales</taxon>
        <taxon>Cyclobacteriaceae</taxon>
        <taxon>Belliella</taxon>
    </lineage>
</organism>
<dbReference type="STRING" id="529505.SAMN05421761_10738"/>